<dbReference type="AlphaFoldDB" id="A0A9K3LE06"/>
<evidence type="ECO:0000259" key="8">
    <source>
        <dbReference type="Pfam" id="PF10502"/>
    </source>
</evidence>
<evidence type="ECO:0000256" key="4">
    <source>
        <dbReference type="ARBA" id="ARBA00038445"/>
    </source>
</evidence>
<keyword evidence="10" id="KW-1185">Reference proteome</keyword>
<dbReference type="EMBL" id="JAGRRH010000013">
    <property type="protein sequence ID" value="KAG7359763.1"/>
    <property type="molecule type" value="Genomic_DNA"/>
</dbReference>
<evidence type="ECO:0000256" key="5">
    <source>
        <dbReference type="PIRSR" id="PIRSR600223-1"/>
    </source>
</evidence>
<dbReference type="NCBIfam" id="TIGR02227">
    <property type="entry name" value="sigpep_I_bact"/>
    <property type="match status" value="1"/>
</dbReference>
<keyword evidence="2 6" id="KW-0378">Hydrolase</keyword>
<dbReference type="GO" id="GO:0042720">
    <property type="term" value="C:mitochondrial inner membrane peptidase complex"/>
    <property type="evidence" value="ECO:0007669"/>
    <property type="project" value="TreeGrafter"/>
</dbReference>
<comment type="caution">
    <text evidence="9">The sequence shown here is derived from an EMBL/GenBank/DDBJ whole genome shotgun (WGS) entry which is preliminary data.</text>
</comment>
<reference evidence="9" key="2">
    <citation type="submission" date="2021-04" db="EMBL/GenBank/DDBJ databases">
        <authorList>
            <person name="Podell S."/>
        </authorList>
    </citation>
    <scope>NUCLEOTIDE SEQUENCE</scope>
    <source>
        <strain evidence="9">Hildebrandi</strain>
    </source>
</reference>
<organism evidence="9 10">
    <name type="scientific">Nitzschia inconspicua</name>
    <dbReference type="NCBI Taxonomy" id="303405"/>
    <lineage>
        <taxon>Eukaryota</taxon>
        <taxon>Sar</taxon>
        <taxon>Stramenopiles</taxon>
        <taxon>Ochrophyta</taxon>
        <taxon>Bacillariophyta</taxon>
        <taxon>Bacillariophyceae</taxon>
        <taxon>Bacillariophycidae</taxon>
        <taxon>Bacillariales</taxon>
        <taxon>Bacillariaceae</taxon>
        <taxon>Nitzschia</taxon>
    </lineage>
</organism>
<dbReference type="GO" id="GO:0006465">
    <property type="term" value="P:signal peptide processing"/>
    <property type="evidence" value="ECO:0007669"/>
    <property type="project" value="InterPro"/>
</dbReference>
<dbReference type="Pfam" id="PF10502">
    <property type="entry name" value="Peptidase_S26"/>
    <property type="match status" value="1"/>
</dbReference>
<name>A0A9K3LE06_9STRA</name>
<evidence type="ECO:0000256" key="3">
    <source>
        <dbReference type="ARBA" id="ARBA00023136"/>
    </source>
</evidence>
<reference evidence="9" key="1">
    <citation type="journal article" date="2021" name="Sci. Rep.">
        <title>Diploid genomic architecture of Nitzschia inconspicua, an elite biomass production diatom.</title>
        <authorList>
            <person name="Oliver A."/>
            <person name="Podell S."/>
            <person name="Pinowska A."/>
            <person name="Traller J.C."/>
            <person name="Smith S.R."/>
            <person name="McClure R."/>
            <person name="Beliaev A."/>
            <person name="Bohutskyi P."/>
            <person name="Hill E.A."/>
            <person name="Rabines A."/>
            <person name="Zheng H."/>
            <person name="Allen L.Z."/>
            <person name="Kuo A."/>
            <person name="Grigoriev I.V."/>
            <person name="Allen A.E."/>
            <person name="Hazlebeck D."/>
            <person name="Allen E.E."/>
        </authorList>
    </citation>
    <scope>NUCLEOTIDE SEQUENCE</scope>
    <source>
        <strain evidence="9">Hildebrandi</strain>
    </source>
</reference>
<comment type="subcellular location">
    <subcellularLocation>
        <location evidence="1">Membrane</location>
    </subcellularLocation>
    <subcellularLocation>
        <location evidence="6">Mitochondrion inner membrane</location>
    </subcellularLocation>
</comment>
<dbReference type="OrthoDB" id="308440at2759"/>
<sequence length="428" mass="48695">MYQRRGNHTLHHISVYRRLSSRRFTSNVSNSNVRPKSSDGIPTNKLKPSGRSSDPPPSWTAAVQEVVPLVGVFAWRLCLAYGFVYVFWEYGVEITICEGPSMIPTLKGDGDEVVLLDRWSPLRLGLQGGPSGSQRATDTRQRQREFLQQQQQQQQTPSLSHLYPNLWHEPKIPANTFPVRGMWERFWRQWTTPISVGDVVVLQHPHRAGTVCKRVVGLPGDAVFTPRSQAGAWKFFYQQGMEAYLENGGLQSTLTKDASKESHRAPAQTTMIPYQTNLPKVKRQQRSTTVVVPDGHLWVEGDNPWNSNDSRNYGPIPASLIVGRVLCRIWPVTGSNARMERGDRPIHNDRSKPTWSFSGSIVFPAGYRDEIIVRNYQQWQQILSLQQQNQQQQRQQSKLIARTNTIPRRDVNLNTEVAAAEPKEPKTK</sequence>
<evidence type="ECO:0000256" key="7">
    <source>
        <dbReference type="SAM" id="MobiDB-lite"/>
    </source>
</evidence>
<comment type="similarity">
    <text evidence="4">Belongs to the peptidase S26 family. IMP1 subfamily.</text>
</comment>
<accession>A0A9K3LE06</accession>
<evidence type="ECO:0000256" key="1">
    <source>
        <dbReference type="ARBA" id="ARBA00004370"/>
    </source>
</evidence>
<evidence type="ECO:0000256" key="6">
    <source>
        <dbReference type="RuleBase" id="RU362041"/>
    </source>
</evidence>
<proteinExistence type="inferred from homology"/>
<dbReference type="CDD" id="cd06530">
    <property type="entry name" value="S26_SPase_I"/>
    <property type="match status" value="1"/>
</dbReference>
<dbReference type="InterPro" id="IPR019533">
    <property type="entry name" value="Peptidase_S26"/>
</dbReference>
<evidence type="ECO:0000313" key="9">
    <source>
        <dbReference type="EMBL" id="KAG7359763.1"/>
    </source>
</evidence>
<evidence type="ECO:0000256" key="2">
    <source>
        <dbReference type="ARBA" id="ARBA00022801"/>
    </source>
</evidence>
<dbReference type="PANTHER" id="PTHR12383:SF16">
    <property type="entry name" value="MITOCHONDRIAL INNER MEMBRANE PROTEASE SUBUNIT 1"/>
    <property type="match status" value="1"/>
</dbReference>
<feature type="active site" evidence="5">
    <location>
        <position position="101"/>
    </location>
</feature>
<protein>
    <recommendedName>
        <fullName evidence="6">Mitochondrial inner membrane protease subunit</fullName>
        <ecNumber evidence="6">3.4.21.-</ecNumber>
    </recommendedName>
</protein>
<gene>
    <name evidence="9" type="ORF">IV203_034861</name>
</gene>
<keyword evidence="6" id="KW-0645">Protease</keyword>
<dbReference type="InterPro" id="IPR052064">
    <property type="entry name" value="Mito_IMP1_subunit"/>
</dbReference>
<dbReference type="EC" id="3.4.21.-" evidence="6"/>
<feature type="domain" description="Peptidase S26" evidence="8">
    <location>
        <begin position="182"/>
        <end position="330"/>
    </location>
</feature>
<feature type="compositionally biased region" description="Polar residues" evidence="7">
    <location>
        <begin position="26"/>
        <end position="35"/>
    </location>
</feature>
<dbReference type="GO" id="GO:0004252">
    <property type="term" value="F:serine-type endopeptidase activity"/>
    <property type="evidence" value="ECO:0007669"/>
    <property type="project" value="InterPro"/>
</dbReference>
<keyword evidence="6" id="KW-0496">Mitochondrion</keyword>
<dbReference type="GO" id="GO:0006627">
    <property type="term" value="P:protein processing involved in protein targeting to mitochondrion"/>
    <property type="evidence" value="ECO:0007669"/>
    <property type="project" value="TreeGrafter"/>
</dbReference>
<dbReference type="InterPro" id="IPR000223">
    <property type="entry name" value="Pept_S26A_signal_pept_1"/>
</dbReference>
<dbReference type="PANTHER" id="PTHR12383">
    <property type="entry name" value="PROTEASE FAMILY S26 MITOCHONDRIAL INNER MEMBRANE PROTEASE-RELATED"/>
    <property type="match status" value="1"/>
</dbReference>
<keyword evidence="3" id="KW-0472">Membrane</keyword>
<dbReference type="Proteomes" id="UP000693970">
    <property type="component" value="Unassembled WGS sequence"/>
</dbReference>
<feature type="active site" evidence="5">
    <location>
        <position position="213"/>
    </location>
</feature>
<feature type="region of interest" description="Disordered" evidence="7">
    <location>
        <begin position="26"/>
        <end position="58"/>
    </location>
</feature>
<evidence type="ECO:0000313" key="10">
    <source>
        <dbReference type="Proteomes" id="UP000693970"/>
    </source>
</evidence>
<keyword evidence="6" id="KW-0999">Mitochondrion inner membrane</keyword>